<keyword evidence="4" id="KW-0378">Hydrolase</keyword>
<dbReference type="InterPro" id="IPR050626">
    <property type="entry name" value="Peptidase_M16"/>
</dbReference>
<feature type="domain" description="Coenzyme PQQ synthesis protein F-like C-terminal lobe" evidence="9">
    <location>
        <begin position="583"/>
        <end position="663"/>
    </location>
</feature>
<dbReference type="PANTHER" id="PTHR43690:SF28">
    <property type="entry name" value="PEPTIDASE M16 N-TERMINAL DOMAIN-CONTAINING PROTEIN"/>
    <property type="match status" value="1"/>
</dbReference>
<evidence type="ECO:0000256" key="5">
    <source>
        <dbReference type="ARBA" id="ARBA00022833"/>
    </source>
</evidence>
<dbReference type="OrthoDB" id="952271at2759"/>
<comment type="similarity">
    <text evidence="1">Belongs to the peptidase M16 family.</text>
</comment>
<dbReference type="Pfam" id="PF16187">
    <property type="entry name" value="Peptidase_M16_M"/>
    <property type="match status" value="1"/>
</dbReference>
<dbReference type="InterPro" id="IPR011765">
    <property type="entry name" value="Pept_M16_N"/>
</dbReference>
<sequence>MTVRVGSSSDPSNAHGLAHLLEHMLFTGSKAYPLPSNKESLSKLKNDKLIELLKDLFDKSFVSSSMCLVFLGKVEDIHFLDITWNIPPISYMNRPEQFLVVAFTHKGEGSLHSVFKKKGWLISLEASSGDYKFDEDDDESKGTYACTSVFDIVGYVYHYLQFLRDNDAPWIMEDFFLIRNIKSRCFDTYDLGSDPFALTKQLAVNMLHMPLEDVVCADFLNPSCTRESIIELLECFKPRTMRLDLVSKSFDGEDLLEPKFNTFYKELEISPRWIGKWLNPCYEELEISSRFQFPPKNQFLPTLVPVYNDDGNDLTAEEAALFVDKSSIKLWHIRDDSVPTFNFSVYCNIGDDVKSQVLGVFYLHLLKDSLAPIFSEGKRANLSTSVAFSDKNKIEIKTSGFKERFHLYISKIWNIFTSFSPSSNRFMTDKEIVGTDLKNNVVELHDHSKRLKQEMVSTSCHPVAAMLNVLKLVTFDDMTNFISVLRSQMFIEGVFFGNILREEARNISELFKSDEIAPLHKDCRDDLRVYIPLASVATKYSDNTVDDFVRIKSDINSLATLSFQIGTETVDGMNTALLQLFYSLTEQNTIHVLREKNNLGYEVGSELDFKDGIKIFTINVISSTHNPEYLLEQIRKYVKGLEIFLEGVEADVFENHKKAIRGDYPDDDGENLWDQVTEKRLFPGFNKEVRRSLKKIVKEDLISFYKKYFIEASPDTRTLSIRIWGCNNRTLHV</sequence>
<accession>A0A8X7VSF8</accession>
<dbReference type="EMBL" id="JAAMPC010000004">
    <property type="protein sequence ID" value="KAG2316490.1"/>
    <property type="molecule type" value="Genomic_DNA"/>
</dbReference>
<dbReference type="InterPro" id="IPR001431">
    <property type="entry name" value="Pept_M16_Zn_BS"/>
</dbReference>
<keyword evidence="2" id="KW-0645">Protease</keyword>
<name>A0A8X7VSF8_BRACI</name>
<dbReference type="InterPro" id="IPR011249">
    <property type="entry name" value="Metalloenz_LuxS/M16"/>
</dbReference>
<organism evidence="10 11">
    <name type="scientific">Brassica carinata</name>
    <name type="common">Ethiopian mustard</name>
    <name type="synonym">Abyssinian cabbage</name>
    <dbReference type="NCBI Taxonomy" id="52824"/>
    <lineage>
        <taxon>Eukaryota</taxon>
        <taxon>Viridiplantae</taxon>
        <taxon>Streptophyta</taxon>
        <taxon>Embryophyta</taxon>
        <taxon>Tracheophyta</taxon>
        <taxon>Spermatophyta</taxon>
        <taxon>Magnoliopsida</taxon>
        <taxon>eudicotyledons</taxon>
        <taxon>Gunneridae</taxon>
        <taxon>Pentapetalae</taxon>
        <taxon>rosids</taxon>
        <taxon>malvids</taxon>
        <taxon>Brassicales</taxon>
        <taxon>Brassicaceae</taxon>
        <taxon>Brassiceae</taxon>
        <taxon>Brassica</taxon>
    </lineage>
</organism>
<dbReference type="GO" id="GO:0004222">
    <property type="term" value="F:metalloendopeptidase activity"/>
    <property type="evidence" value="ECO:0007669"/>
    <property type="project" value="InterPro"/>
</dbReference>
<dbReference type="InterPro" id="IPR054734">
    <property type="entry name" value="PqqF-like_C_4"/>
</dbReference>
<feature type="domain" description="Peptidase M16 middle/third" evidence="8">
    <location>
        <begin position="193"/>
        <end position="457"/>
    </location>
</feature>
<dbReference type="PROSITE" id="PS00143">
    <property type="entry name" value="INSULINASE"/>
    <property type="match status" value="1"/>
</dbReference>
<gene>
    <name evidence="10" type="ORF">Bca52824_019612</name>
</gene>
<evidence type="ECO:0000313" key="10">
    <source>
        <dbReference type="EMBL" id="KAG2316490.1"/>
    </source>
</evidence>
<keyword evidence="5" id="KW-0862">Zinc</keyword>
<dbReference type="Proteomes" id="UP000886595">
    <property type="component" value="Unassembled WGS sequence"/>
</dbReference>
<protein>
    <submittedName>
        <fullName evidence="10">Uncharacterized protein</fullName>
    </submittedName>
</protein>
<evidence type="ECO:0000259" key="8">
    <source>
        <dbReference type="Pfam" id="PF16187"/>
    </source>
</evidence>
<dbReference type="InterPro" id="IPR032632">
    <property type="entry name" value="Peptidase_M16_M"/>
</dbReference>
<feature type="domain" description="Peptidase M16 N-terminal" evidence="7">
    <location>
        <begin position="2"/>
        <end position="34"/>
    </location>
</feature>
<keyword evidence="3" id="KW-0479">Metal-binding</keyword>
<reference evidence="10 11" key="1">
    <citation type="submission" date="2020-02" db="EMBL/GenBank/DDBJ databases">
        <authorList>
            <person name="Ma Q."/>
            <person name="Huang Y."/>
            <person name="Song X."/>
            <person name="Pei D."/>
        </authorList>
    </citation>
    <scope>NUCLEOTIDE SEQUENCE [LARGE SCALE GENOMIC DNA]</scope>
    <source>
        <strain evidence="10">Sxm20200214</strain>
        <tissue evidence="10">Leaf</tissue>
    </source>
</reference>
<proteinExistence type="inferred from homology"/>
<dbReference type="PANTHER" id="PTHR43690">
    <property type="entry name" value="NARDILYSIN"/>
    <property type="match status" value="1"/>
</dbReference>
<evidence type="ECO:0000256" key="1">
    <source>
        <dbReference type="ARBA" id="ARBA00007261"/>
    </source>
</evidence>
<dbReference type="GO" id="GO:0006508">
    <property type="term" value="P:proteolysis"/>
    <property type="evidence" value="ECO:0007669"/>
    <property type="project" value="UniProtKB-KW"/>
</dbReference>
<dbReference type="AlphaFoldDB" id="A0A8X7VSF8"/>
<keyword evidence="6" id="KW-0482">Metalloprotease</keyword>
<dbReference type="Pfam" id="PF22456">
    <property type="entry name" value="PqqF-like_C_4"/>
    <property type="match status" value="1"/>
</dbReference>
<evidence type="ECO:0000259" key="7">
    <source>
        <dbReference type="Pfam" id="PF00675"/>
    </source>
</evidence>
<dbReference type="GO" id="GO:0046872">
    <property type="term" value="F:metal ion binding"/>
    <property type="evidence" value="ECO:0007669"/>
    <property type="project" value="UniProtKB-KW"/>
</dbReference>
<evidence type="ECO:0000256" key="2">
    <source>
        <dbReference type="ARBA" id="ARBA00022670"/>
    </source>
</evidence>
<evidence type="ECO:0000313" key="11">
    <source>
        <dbReference type="Proteomes" id="UP000886595"/>
    </source>
</evidence>
<evidence type="ECO:0000256" key="3">
    <source>
        <dbReference type="ARBA" id="ARBA00022723"/>
    </source>
</evidence>
<dbReference type="Gene3D" id="3.30.830.10">
    <property type="entry name" value="Metalloenzyme, LuxS/M16 peptidase-like"/>
    <property type="match status" value="4"/>
</dbReference>
<keyword evidence="11" id="KW-1185">Reference proteome</keyword>
<dbReference type="SUPFAM" id="SSF63411">
    <property type="entry name" value="LuxS/MPP-like metallohydrolase"/>
    <property type="match status" value="4"/>
</dbReference>
<evidence type="ECO:0000259" key="9">
    <source>
        <dbReference type="Pfam" id="PF22456"/>
    </source>
</evidence>
<evidence type="ECO:0000256" key="6">
    <source>
        <dbReference type="ARBA" id="ARBA00023049"/>
    </source>
</evidence>
<dbReference type="Pfam" id="PF00675">
    <property type="entry name" value="Peptidase_M16"/>
    <property type="match status" value="1"/>
</dbReference>
<evidence type="ECO:0000256" key="4">
    <source>
        <dbReference type="ARBA" id="ARBA00022801"/>
    </source>
</evidence>
<comment type="caution">
    <text evidence="10">The sequence shown here is derived from an EMBL/GenBank/DDBJ whole genome shotgun (WGS) entry which is preliminary data.</text>
</comment>